<gene>
    <name evidence="2" type="ORF">LCGC14_1528620</name>
</gene>
<accession>A0A0F9LC37</accession>
<proteinExistence type="predicted"/>
<dbReference type="EMBL" id="LAZR01011426">
    <property type="protein sequence ID" value="KKM61745.1"/>
    <property type="molecule type" value="Genomic_DNA"/>
</dbReference>
<reference evidence="2" key="1">
    <citation type="journal article" date="2015" name="Nature">
        <title>Complex archaea that bridge the gap between prokaryotes and eukaryotes.</title>
        <authorList>
            <person name="Spang A."/>
            <person name="Saw J.H."/>
            <person name="Jorgensen S.L."/>
            <person name="Zaremba-Niedzwiedzka K."/>
            <person name="Martijn J."/>
            <person name="Lind A.E."/>
            <person name="van Eijk R."/>
            <person name="Schleper C."/>
            <person name="Guy L."/>
            <person name="Ettema T.J."/>
        </authorList>
    </citation>
    <scope>NUCLEOTIDE SEQUENCE</scope>
</reference>
<organism evidence="2">
    <name type="scientific">marine sediment metagenome</name>
    <dbReference type="NCBI Taxonomy" id="412755"/>
    <lineage>
        <taxon>unclassified sequences</taxon>
        <taxon>metagenomes</taxon>
        <taxon>ecological metagenomes</taxon>
    </lineage>
</organism>
<evidence type="ECO:0000313" key="2">
    <source>
        <dbReference type="EMBL" id="KKM61745.1"/>
    </source>
</evidence>
<evidence type="ECO:0000256" key="1">
    <source>
        <dbReference type="SAM" id="MobiDB-lite"/>
    </source>
</evidence>
<sequence length="80" mass="9615">MVSKTQKEILNPNLKESSPVKNEEEEIENFCDKNFSMLQKIHSILLNCSNMSQKQKREFCQNERFFMKQYLQKLLNERQG</sequence>
<protein>
    <submittedName>
        <fullName evidence="2">Uncharacterized protein</fullName>
    </submittedName>
</protein>
<dbReference type="AlphaFoldDB" id="A0A0F9LC37"/>
<name>A0A0F9LC37_9ZZZZ</name>
<comment type="caution">
    <text evidence="2">The sequence shown here is derived from an EMBL/GenBank/DDBJ whole genome shotgun (WGS) entry which is preliminary data.</text>
</comment>
<feature type="region of interest" description="Disordered" evidence="1">
    <location>
        <begin position="1"/>
        <end position="22"/>
    </location>
</feature>